<evidence type="ECO:0000256" key="4">
    <source>
        <dbReference type="ARBA" id="ARBA00022475"/>
    </source>
</evidence>
<dbReference type="InterPro" id="IPR003661">
    <property type="entry name" value="HisK_dim/P_dom"/>
</dbReference>
<comment type="caution">
    <text evidence="16">The sequence shown here is derived from an EMBL/GenBank/DDBJ whole genome shotgun (WGS) entry which is preliminary data.</text>
</comment>
<gene>
    <name evidence="16" type="ORF">E7272_11340</name>
</gene>
<dbReference type="GO" id="GO:0005886">
    <property type="term" value="C:plasma membrane"/>
    <property type="evidence" value="ECO:0007669"/>
    <property type="project" value="UniProtKB-SubCell"/>
</dbReference>
<dbReference type="GO" id="GO:0000155">
    <property type="term" value="F:phosphorelay sensor kinase activity"/>
    <property type="evidence" value="ECO:0007669"/>
    <property type="project" value="InterPro"/>
</dbReference>
<dbReference type="SMART" id="SM00388">
    <property type="entry name" value="HisKA"/>
    <property type="match status" value="1"/>
</dbReference>
<dbReference type="Gene3D" id="6.10.340.10">
    <property type="match status" value="1"/>
</dbReference>
<dbReference type="InterPro" id="IPR050398">
    <property type="entry name" value="HssS/ArlS-like"/>
</dbReference>
<proteinExistence type="predicted"/>
<keyword evidence="7 14" id="KW-0812">Transmembrane</keyword>
<dbReference type="SUPFAM" id="SSF47384">
    <property type="entry name" value="Homodimeric domain of signal transducing histidine kinase"/>
    <property type="match status" value="1"/>
</dbReference>
<dbReference type="GO" id="GO:0005524">
    <property type="term" value="F:ATP binding"/>
    <property type="evidence" value="ECO:0007669"/>
    <property type="project" value="UniProtKB-KW"/>
</dbReference>
<dbReference type="Proteomes" id="UP000766246">
    <property type="component" value="Unassembled WGS sequence"/>
</dbReference>
<evidence type="ECO:0000259" key="15">
    <source>
        <dbReference type="PROSITE" id="PS50885"/>
    </source>
</evidence>
<keyword evidence="6" id="KW-0808">Transferase</keyword>
<keyword evidence="11 14" id="KW-1133">Transmembrane helix</keyword>
<evidence type="ECO:0000256" key="1">
    <source>
        <dbReference type="ARBA" id="ARBA00000085"/>
    </source>
</evidence>
<evidence type="ECO:0000256" key="11">
    <source>
        <dbReference type="ARBA" id="ARBA00022989"/>
    </source>
</evidence>
<sequence length="288" mass="32939">MEKRSDGLSKIIIKYIIIVFTLILTSLCVLAIISLIIFSKKDVKPANYVEQKVEAWIDSCKEKGAIEVESFPENADYIWKKNDGKLIESSEDAANNRGLLRFIEGYEKYQIGQDIKGNNVYTILKDDNSVIFIHYVIGYKYEYLVLIIMVLVIVLDVMIPTILLIKRIKKAIIQVSEYALAIGSDDLNTSIEKTDITELNNVIAAVDEMKEGLVSNLNERWKEQQEQKRQMAMIAHDLKTPLTIIRGNADLLLENESDEEKRESAQAIINNSERIVRSILEILEKEKQ</sequence>
<accession>A0A927U9C7</accession>
<feature type="transmembrane region" description="Helical" evidence="14">
    <location>
        <begin position="12"/>
        <end position="38"/>
    </location>
</feature>
<evidence type="ECO:0000256" key="3">
    <source>
        <dbReference type="ARBA" id="ARBA00012438"/>
    </source>
</evidence>
<comment type="subcellular location">
    <subcellularLocation>
        <location evidence="2">Cell membrane</location>
        <topology evidence="2">Multi-pass membrane protein</topology>
    </subcellularLocation>
</comment>
<evidence type="ECO:0000256" key="5">
    <source>
        <dbReference type="ARBA" id="ARBA00022553"/>
    </source>
</evidence>
<keyword evidence="10" id="KW-0067">ATP-binding</keyword>
<evidence type="ECO:0000256" key="12">
    <source>
        <dbReference type="ARBA" id="ARBA00023012"/>
    </source>
</evidence>
<reference evidence="16" key="1">
    <citation type="submission" date="2019-04" db="EMBL/GenBank/DDBJ databases">
        <title>Evolution of Biomass-Degrading Anaerobic Consortia Revealed by Metagenomics.</title>
        <authorList>
            <person name="Peng X."/>
        </authorList>
    </citation>
    <scope>NUCLEOTIDE SEQUENCE</scope>
    <source>
        <strain evidence="16">SIG311</strain>
    </source>
</reference>
<dbReference type="Gene3D" id="1.10.287.130">
    <property type="match status" value="1"/>
</dbReference>
<protein>
    <recommendedName>
        <fullName evidence="3">histidine kinase</fullName>
        <ecNumber evidence="3">2.7.13.3</ecNumber>
    </recommendedName>
</protein>
<evidence type="ECO:0000256" key="10">
    <source>
        <dbReference type="ARBA" id="ARBA00022840"/>
    </source>
</evidence>
<keyword evidence="8" id="KW-0547">Nucleotide-binding</keyword>
<dbReference type="InterPro" id="IPR003660">
    <property type="entry name" value="HAMP_dom"/>
</dbReference>
<evidence type="ECO:0000313" key="17">
    <source>
        <dbReference type="Proteomes" id="UP000766246"/>
    </source>
</evidence>
<feature type="transmembrane region" description="Helical" evidence="14">
    <location>
        <begin position="143"/>
        <end position="165"/>
    </location>
</feature>
<name>A0A927U9C7_9FIRM</name>
<keyword evidence="4" id="KW-1003">Cell membrane</keyword>
<feature type="domain" description="HAMP" evidence="15">
    <location>
        <begin position="166"/>
        <end position="218"/>
    </location>
</feature>
<dbReference type="CDD" id="cd00082">
    <property type="entry name" value="HisKA"/>
    <property type="match status" value="1"/>
</dbReference>
<evidence type="ECO:0000256" key="7">
    <source>
        <dbReference type="ARBA" id="ARBA00022692"/>
    </source>
</evidence>
<comment type="catalytic activity">
    <reaction evidence="1">
        <text>ATP + protein L-histidine = ADP + protein N-phospho-L-histidine.</text>
        <dbReference type="EC" id="2.7.13.3"/>
    </reaction>
</comment>
<keyword evidence="5" id="KW-0597">Phosphoprotein</keyword>
<dbReference type="PANTHER" id="PTHR45528">
    <property type="entry name" value="SENSOR HISTIDINE KINASE CPXA"/>
    <property type="match status" value="1"/>
</dbReference>
<evidence type="ECO:0000256" key="14">
    <source>
        <dbReference type="SAM" id="Phobius"/>
    </source>
</evidence>
<keyword evidence="13 14" id="KW-0472">Membrane</keyword>
<evidence type="ECO:0000256" key="13">
    <source>
        <dbReference type="ARBA" id="ARBA00023136"/>
    </source>
</evidence>
<dbReference type="EMBL" id="SVER01000032">
    <property type="protein sequence ID" value="MBE5920420.1"/>
    <property type="molecule type" value="Genomic_DNA"/>
</dbReference>
<evidence type="ECO:0000313" key="16">
    <source>
        <dbReference type="EMBL" id="MBE5920420.1"/>
    </source>
</evidence>
<organism evidence="16 17">
    <name type="scientific">Pseudobutyrivibrio ruminis</name>
    <dbReference type="NCBI Taxonomy" id="46206"/>
    <lineage>
        <taxon>Bacteria</taxon>
        <taxon>Bacillati</taxon>
        <taxon>Bacillota</taxon>
        <taxon>Clostridia</taxon>
        <taxon>Lachnospirales</taxon>
        <taxon>Lachnospiraceae</taxon>
        <taxon>Pseudobutyrivibrio</taxon>
    </lineage>
</organism>
<dbReference type="PANTHER" id="PTHR45528:SF1">
    <property type="entry name" value="SENSOR HISTIDINE KINASE CPXA"/>
    <property type="match status" value="1"/>
</dbReference>
<evidence type="ECO:0000256" key="9">
    <source>
        <dbReference type="ARBA" id="ARBA00022777"/>
    </source>
</evidence>
<keyword evidence="9" id="KW-0418">Kinase</keyword>
<evidence type="ECO:0000256" key="8">
    <source>
        <dbReference type="ARBA" id="ARBA00022741"/>
    </source>
</evidence>
<dbReference type="Pfam" id="PF00512">
    <property type="entry name" value="HisKA"/>
    <property type="match status" value="1"/>
</dbReference>
<keyword evidence="12" id="KW-0902">Two-component regulatory system</keyword>
<dbReference type="PROSITE" id="PS50885">
    <property type="entry name" value="HAMP"/>
    <property type="match status" value="1"/>
</dbReference>
<evidence type="ECO:0000256" key="6">
    <source>
        <dbReference type="ARBA" id="ARBA00022679"/>
    </source>
</evidence>
<evidence type="ECO:0000256" key="2">
    <source>
        <dbReference type="ARBA" id="ARBA00004651"/>
    </source>
</evidence>
<dbReference type="AlphaFoldDB" id="A0A927U9C7"/>
<dbReference type="EC" id="2.7.13.3" evidence="3"/>
<dbReference type="InterPro" id="IPR036097">
    <property type="entry name" value="HisK_dim/P_sf"/>
</dbReference>